<evidence type="ECO:0000259" key="11">
    <source>
        <dbReference type="PROSITE" id="PS50003"/>
    </source>
</evidence>
<dbReference type="GO" id="GO:0035556">
    <property type="term" value="P:intracellular signal transduction"/>
    <property type="evidence" value="ECO:0007669"/>
    <property type="project" value="TreeGrafter"/>
</dbReference>
<dbReference type="OrthoDB" id="347657at2759"/>
<feature type="compositionally biased region" description="Polar residues" evidence="10">
    <location>
        <begin position="350"/>
        <end position="364"/>
    </location>
</feature>
<feature type="compositionally biased region" description="Low complexity" evidence="10">
    <location>
        <begin position="28"/>
        <end position="50"/>
    </location>
</feature>
<dbReference type="InterPro" id="IPR017441">
    <property type="entry name" value="Protein_kinase_ATP_BS"/>
</dbReference>
<feature type="region of interest" description="Disordered" evidence="10">
    <location>
        <begin position="28"/>
        <end position="96"/>
    </location>
</feature>
<feature type="region of interest" description="Disordered" evidence="10">
    <location>
        <begin position="290"/>
        <end position="466"/>
    </location>
</feature>
<keyword evidence="3" id="KW-0808">Transferase</keyword>
<evidence type="ECO:0000259" key="12">
    <source>
        <dbReference type="PROSITE" id="PS50011"/>
    </source>
</evidence>
<keyword evidence="6 9" id="KW-0067">ATP-binding</keyword>
<feature type="compositionally biased region" description="Basic and acidic residues" evidence="10">
    <location>
        <begin position="760"/>
        <end position="775"/>
    </location>
</feature>
<feature type="compositionally biased region" description="Polar residues" evidence="10">
    <location>
        <begin position="134"/>
        <end position="144"/>
    </location>
</feature>
<organism evidence="13 14">
    <name type="scientific">Apiotrichum porosum</name>
    <dbReference type="NCBI Taxonomy" id="105984"/>
    <lineage>
        <taxon>Eukaryota</taxon>
        <taxon>Fungi</taxon>
        <taxon>Dikarya</taxon>
        <taxon>Basidiomycota</taxon>
        <taxon>Agaricomycotina</taxon>
        <taxon>Tremellomycetes</taxon>
        <taxon>Trichosporonales</taxon>
        <taxon>Trichosporonaceae</taxon>
        <taxon>Apiotrichum</taxon>
    </lineage>
</organism>
<dbReference type="PANTHER" id="PTHR24356:SF163">
    <property type="entry name" value="3-PHOSPHOINOSITIDE-DEPENDENT PROTEIN KINASE 1-RELATED"/>
    <property type="match status" value="1"/>
</dbReference>
<dbReference type="InterPro" id="IPR050236">
    <property type="entry name" value="Ser_Thr_kinase_AGC"/>
</dbReference>
<name>A0A427Y527_9TREE</name>
<dbReference type="SUPFAM" id="SSF56112">
    <property type="entry name" value="Protein kinase-like (PK-like)"/>
    <property type="match status" value="2"/>
</dbReference>
<dbReference type="SMART" id="SM00220">
    <property type="entry name" value="S_TKc"/>
    <property type="match status" value="1"/>
</dbReference>
<keyword evidence="5 13" id="KW-0418">Kinase</keyword>
<keyword evidence="14" id="KW-1185">Reference proteome</keyword>
<evidence type="ECO:0000256" key="2">
    <source>
        <dbReference type="ARBA" id="ARBA00022527"/>
    </source>
</evidence>
<feature type="region of interest" description="Disordered" evidence="10">
    <location>
        <begin position="175"/>
        <end position="231"/>
    </location>
</feature>
<dbReference type="PROSITE" id="PS00107">
    <property type="entry name" value="PROTEIN_KINASE_ATP"/>
    <property type="match status" value="1"/>
</dbReference>
<feature type="domain" description="PH" evidence="11">
    <location>
        <begin position="893"/>
        <end position="994"/>
    </location>
</feature>
<dbReference type="PROSITE" id="PS50011">
    <property type="entry name" value="PROTEIN_KINASE_DOM"/>
    <property type="match status" value="1"/>
</dbReference>
<feature type="domain" description="Protein kinase" evidence="12">
    <location>
        <begin position="232"/>
        <end position="670"/>
    </location>
</feature>
<accession>A0A427Y527</accession>
<dbReference type="InterPro" id="IPR011009">
    <property type="entry name" value="Kinase-like_dom_sf"/>
</dbReference>
<evidence type="ECO:0000256" key="6">
    <source>
        <dbReference type="ARBA" id="ARBA00022840"/>
    </source>
</evidence>
<dbReference type="Gene3D" id="3.30.200.20">
    <property type="entry name" value="Phosphorylase Kinase, domain 1"/>
    <property type="match status" value="1"/>
</dbReference>
<gene>
    <name evidence="13" type="primary">PKH3</name>
    <name evidence="13" type="ORF">EHS24_004418</name>
</gene>
<keyword evidence="2" id="KW-0723">Serine/threonine-protein kinase</keyword>
<dbReference type="SUPFAM" id="SSF50729">
    <property type="entry name" value="PH domain-like"/>
    <property type="match status" value="1"/>
</dbReference>
<dbReference type="Proteomes" id="UP000279236">
    <property type="component" value="Unassembled WGS sequence"/>
</dbReference>
<evidence type="ECO:0000256" key="4">
    <source>
        <dbReference type="ARBA" id="ARBA00022741"/>
    </source>
</evidence>
<evidence type="ECO:0000256" key="9">
    <source>
        <dbReference type="PROSITE-ProRule" id="PRU10141"/>
    </source>
</evidence>
<evidence type="ECO:0000313" key="13">
    <source>
        <dbReference type="EMBL" id="RSH86187.1"/>
    </source>
</evidence>
<dbReference type="EC" id="2.7.11.1" evidence="1"/>
<dbReference type="RefSeq" id="XP_028478972.1">
    <property type="nucleotide sequence ID" value="XM_028620000.1"/>
</dbReference>
<evidence type="ECO:0000256" key="10">
    <source>
        <dbReference type="SAM" id="MobiDB-lite"/>
    </source>
</evidence>
<evidence type="ECO:0000256" key="8">
    <source>
        <dbReference type="ARBA" id="ARBA00048679"/>
    </source>
</evidence>
<dbReference type="Gene3D" id="2.30.29.30">
    <property type="entry name" value="Pleckstrin-homology domain (PH domain)/Phosphotyrosine-binding domain (PTB)"/>
    <property type="match status" value="1"/>
</dbReference>
<feature type="compositionally biased region" description="Low complexity" evidence="10">
    <location>
        <begin position="179"/>
        <end position="196"/>
    </location>
</feature>
<dbReference type="Pfam" id="PF00069">
    <property type="entry name" value="Pkinase"/>
    <property type="match status" value="1"/>
</dbReference>
<evidence type="ECO:0000256" key="5">
    <source>
        <dbReference type="ARBA" id="ARBA00022777"/>
    </source>
</evidence>
<dbReference type="FunFam" id="1.10.510.10:FF:000833">
    <property type="entry name" value="AGC family protein kinase"/>
    <property type="match status" value="1"/>
</dbReference>
<feature type="region of interest" description="Disordered" evidence="10">
    <location>
        <begin position="746"/>
        <end position="854"/>
    </location>
</feature>
<dbReference type="GO" id="GO:0004674">
    <property type="term" value="F:protein serine/threonine kinase activity"/>
    <property type="evidence" value="ECO:0007669"/>
    <property type="project" value="UniProtKB-KW"/>
</dbReference>
<dbReference type="AlphaFoldDB" id="A0A427Y527"/>
<dbReference type="InterPro" id="IPR000719">
    <property type="entry name" value="Prot_kinase_dom"/>
</dbReference>
<feature type="compositionally biased region" description="Polar residues" evidence="10">
    <location>
        <begin position="212"/>
        <end position="226"/>
    </location>
</feature>
<protein>
    <recommendedName>
        <fullName evidence="1">non-specific serine/threonine protein kinase</fullName>
        <ecNumber evidence="1">2.7.11.1</ecNumber>
    </recommendedName>
</protein>
<dbReference type="PANTHER" id="PTHR24356">
    <property type="entry name" value="SERINE/THREONINE-PROTEIN KINASE"/>
    <property type="match status" value="1"/>
</dbReference>
<feature type="compositionally biased region" description="Polar residues" evidence="10">
    <location>
        <begin position="447"/>
        <end position="461"/>
    </location>
</feature>
<dbReference type="InterPro" id="IPR008271">
    <property type="entry name" value="Ser/Thr_kinase_AS"/>
</dbReference>
<evidence type="ECO:0000256" key="1">
    <source>
        <dbReference type="ARBA" id="ARBA00012513"/>
    </source>
</evidence>
<reference evidence="13 14" key="1">
    <citation type="submission" date="2018-11" db="EMBL/GenBank/DDBJ databases">
        <title>Genome sequence of Apiotrichum porosum DSM 27194.</title>
        <authorList>
            <person name="Aliyu H."/>
            <person name="Gorte O."/>
            <person name="Ochsenreither K."/>
        </authorList>
    </citation>
    <scope>NUCLEOTIDE SEQUENCE [LARGE SCALE GENOMIC DNA]</scope>
    <source>
        <strain evidence="13 14">DSM 27194</strain>
    </source>
</reference>
<evidence type="ECO:0000256" key="3">
    <source>
        <dbReference type="ARBA" id="ARBA00022679"/>
    </source>
</evidence>
<evidence type="ECO:0000256" key="7">
    <source>
        <dbReference type="ARBA" id="ARBA00047899"/>
    </source>
</evidence>
<dbReference type="InterPro" id="IPR001849">
    <property type="entry name" value="PH_domain"/>
</dbReference>
<dbReference type="STRING" id="105984.A0A427Y527"/>
<dbReference type="EMBL" id="RSCE01000002">
    <property type="protein sequence ID" value="RSH86187.1"/>
    <property type="molecule type" value="Genomic_DNA"/>
</dbReference>
<feature type="binding site" evidence="9">
    <location>
        <position position="264"/>
    </location>
    <ligand>
        <name>ATP</name>
        <dbReference type="ChEBI" id="CHEBI:30616"/>
    </ligand>
</feature>
<dbReference type="InterPro" id="IPR011993">
    <property type="entry name" value="PH-like_dom_sf"/>
</dbReference>
<dbReference type="PROSITE" id="PS50003">
    <property type="entry name" value="PH_DOMAIN"/>
    <property type="match status" value="1"/>
</dbReference>
<dbReference type="GeneID" id="39588961"/>
<dbReference type="GO" id="GO:0005524">
    <property type="term" value="F:ATP binding"/>
    <property type="evidence" value="ECO:0007669"/>
    <property type="project" value="UniProtKB-UniRule"/>
</dbReference>
<feature type="compositionally biased region" description="Low complexity" evidence="10">
    <location>
        <begin position="779"/>
        <end position="798"/>
    </location>
</feature>
<comment type="caution">
    <text evidence="13">The sequence shown here is derived from an EMBL/GenBank/DDBJ whole genome shotgun (WGS) entry which is preliminary data.</text>
</comment>
<feature type="compositionally biased region" description="Basic and acidic residues" evidence="10">
    <location>
        <begin position="807"/>
        <end position="833"/>
    </location>
</feature>
<sequence>MAAATSASTPPTPPTSLPAFARITSASLLRRNASNSSSRSTTTSESTSSLVAVPIRPPPIQTRTAATPDAQLYDTSDLSDYGGAADRHPQTAYGGRGFMHNGPRMSRQSTMPPAIVATSPDAVAPPHRSPSLPPNASISPTTPRASHLILPMDGLPSHAPTSAGQLRMTIQNDLDAEPRPSSAPSTPTATRTTRARSVNDVDPAEQRERRQSGLSTHSNGSATSRRPQLRDFVLGEELGRGSYSTVVAATQTAMPRIPYDVAIKIMNQMHLIQEKKAKYAHIERDALIRLAQPRPSGSPTLRVGHRRGMSSSSSGGGAAAVRKSNQAFSARRDSNSSNPPPSGGLRERQLSASDGYSPRTSTAPLSPLMATSRRLQASDSQEILDERSGTPGLSSRPPSPVQEESHDGHLADQGSGSEPDHLHPTISSSSSFPDAQRPRTPRKRRQSLAQSERSTRSSAGTVSGPAPTFGHPGVIHLYCTFADKTSVYYVLECAHNGELAAVIRKFGSLDLESVRYYAAQLIDTIEYIHEREIIHRDLKPENILLDKDMRIKVTDFGSAKIMGRKEEAAETSKRSFVGSADYVSPEVLRNEPPSTASDIWAFGVVLYDFITGKSPFRSATEFLTFQKVLQRELVFPEGFDPEAQSLVELLLDLNPAKRPTAAQVKQHPFFASIDWSTIWTIPAPTVRTGLVAPQQSSGPMLDSSVWAEFDDQISDAEFESPDEHDDLRYDRYAAADAVAAVDRHFPVRQQSLSPESDSLDPPRRAWLEGDEEQRQPKVRGWSTSSSSSGGRLSGWLESMGINTPPGKRVDSSRASRHSDRSEDRGRLDIDGSRSPRVHSRANSPDAGRSFGLSASDNSRWMPLMVANERIILSTPIMTKPSNNVPAFLLPASKRRQLILTDLPRLLEVKDDPESGAPKVKRQFGFVQHQRNVPPATVRSATSIPGDDVGLMYVLEVQDKSNKAFVLQTATQSYTFQADTPDIRAAWLNVLKKVV</sequence>
<comment type="catalytic activity">
    <reaction evidence="7">
        <text>L-threonyl-[protein] + ATP = O-phospho-L-threonyl-[protein] + ADP + H(+)</text>
        <dbReference type="Rhea" id="RHEA:46608"/>
        <dbReference type="Rhea" id="RHEA-COMP:11060"/>
        <dbReference type="Rhea" id="RHEA-COMP:11605"/>
        <dbReference type="ChEBI" id="CHEBI:15378"/>
        <dbReference type="ChEBI" id="CHEBI:30013"/>
        <dbReference type="ChEBI" id="CHEBI:30616"/>
        <dbReference type="ChEBI" id="CHEBI:61977"/>
        <dbReference type="ChEBI" id="CHEBI:456216"/>
        <dbReference type="EC" id="2.7.11.1"/>
    </reaction>
</comment>
<dbReference type="Gene3D" id="1.10.510.10">
    <property type="entry name" value="Transferase(Phosphotransferase) domain 1"/>
    <property type="match status" value="1"/>
</dbReference>
<comment type="catalytic activity">
    <reaction evidence="8">
        <text>L-seryl-[protein] + ATP = O-phospho-L-seryl-[protein] + ADP + H(+)</text>
        <dbReference type="Rhea" id="RHEA:17989"/>
        <dbReference type="Rhea" id="RHEA-COMP:9863"/>
        <dbReference type="Rhea" id="RHEA-COMP:11604"/>
        <dbReference type="ChEBI" id="CHEBI:15378"/>
        <dbReference type="ChEBI" id="CHEBI:29999"/>
        <dbReference type="ChEBI" id="CHEBI:30616"/>
        <dbReference type="ChEBI" id="CHEBI:83421"/>
        <dbReference type="ChEBI" id="CHEBI:456216"/>
        <dbReference type="EC" id="2.7.11.1"/>
    </reaction>
</comment>
<evidence type="ECO:0000313" key="14">
    <source>
        <dbReference type="Proteomes" id="UP000279236"/>
    </source>
</evidence>
<dbReference type="PROSITE" id="PS00108">
    <property type="entry name" value="PROTEIN_KINASE_ST"/>
    <property type="match status" value="1"/>
</dbReference>
<keyword evidence="4 9" id="KW-0547">Nucleotide-binding</keyword>
<proteinExistence type="predicted"/>
<feature type="region of interest" description="Disordered" evidence="10">
    <location>
        <begin position="1"/>
        <end position="20"/>
    </location>
</feature>
<feature type="region of interest" description="Disordered" evidence="10">
    <location>
        <begin position="120"/>
        <end position="162"/>
    </location>
</feature>